<reference evidence="2 3" key="1">
    <citation type="submission" date="2019-06" db="EMBL/GenBank/DDBJ databases">
        <title>Whole genome shotgun sequence of Nitrobacter winogradskyi NBRC 14297.</title>
        <authorList>
            <person name="Hosoyama A."/>
            <person name="Uohara A."/>
            <person name="Ohji S."/>
            <person name="Ichikawa N."/>
        </authorList>
    </citation>
    <scope>NUCLEOTIDE SEQUENCE [LARGE SCALE GENOMIC DNA]</scope>
    <source>
        <strain evidence="2 3">NBRC 14297</strain>
    </source>
</reference>
<proteinExistence type="predicted"/>
<dbReference type="AlphaFoldDB" id="A0A4Y3WBF4"/>
<gene>
    <name evidence="2" type="ORF">NWI01_22740</name>
</gene>
<keyword evidence="1" id="KW-0812">Transmembrane</keyword>
<feature type="transmembrane region" description="Helical" evidence="1">
    <location>
        <begin position="35"/>
        <end position="53"/>
    </location>
</feature>
<evidence type="ECO:0000256" key="1">
    <source>
        <dbReference type="SAM" id="Phobius"/>
    </source>
</evidence>
<evidence type="ECO:0000313" key="3">
    <source>
        <dbReference type="Proteomes" id="UP000318825"/>
    </source>
</evidence>
<sequence>MSSHPEPKSDERVLDDRELDFWGMFLDLIPPVLQAWKLILLSTIAVGAIAYFISLSNVSYPSKNYSSVAYIGPLDETRAKHAESILRSEPILKSVLEKVPDYPGREMPDRDRRELLARNLQFSPAAGADAKRPSLYVLEVSDAEPARAQALVSTLIDAWLATTKPRPDAAVRLTRLLEATQTQISDLSAIIKELFKNPELIAPKPGYTPPDVARVIELRTNSIGKAEEIKSELAGVSRDVIFSPPTKPDKLVQGTPKSSPWRGVIRAMGVTFVLLVAIIVLRHILMRSMSSPLYGARMQRIREALPWRISTKSGS</sequence>
<dbReference type="OrthoDB" id="9819396at2"/>
<accession>A0A4Y3WBF4</accession>
<evidence type="ECO:0008006" key="4">
    <source>
        <dbReference type="Google" id="ProtNLM"/>
    </source>
</evidence>
<keyword evidence="1" id="KW-1133">Transmembrane helix</keyword>
<comment type="caution">
    <text evidence="2">The sequence shown here is derived from an EMBL/GenBank/DDBJ whole genome shotgun (WGS) entry which is preliminary data.</text>
</comment>
<keyword evidence="1" id="KW-0472">Membrane</keyword>
<dbReference type="Proteomes" id="UP000318825">
    <property type="component" value="Unassembled WGS sequence"/>
</dbReference>
<protein>
    <recommendedName>
        <fullName evidence="4">Polysaccharide chain length determinant N-terminal domain-containing protein</fullName>
    </recommendedName>
</protein>
<organism evidence="2 3">
    <name type="scientific">Nitrobacter winogradskyi</name>
    <name type="common">Nitrobacter agilis</name>
    <dbReference type="NCBI Taxonomy" id="913"/>
    <lineage>
        <taxon>Bacteria</taxon>
        <taxon>Pseudomonadati</taxon>
        <taxon>Pseudomonadota</taxon>
        <taxon>Alphaproteobacteria</taxon>
        <taxon>Hyphomicrobiales</taxon>
        <taxon>Nitrobacteraceae</taxon>
        <taxon>Nitrobacter</taxon>
    </lineage>
</organism>
<name>A0A4Y3WBF4_NITWI</name>
<dbReference type="RefSeq" id="WP_141384015.1">
    <property type="nucleotide sequence ID" value="NZ_BJNF01000061.1"/>
</dbReference>
<evidence type="ECO:0000313" key="2">
    <source>
        <dbReference type="EMBL" id="GEC16382.1"/>
    </source>
</evidence>
<feature type="transmembrane region" description="Helical" evidence="1">
    <location>
        <begin position="264"/>
        <end position="285"/>
    </location>
</feature>
<dbReference type="EMBL" id="BJNF01000061">
    <property type="protein sequence ID" value="GEC16382.1"/>
    <property type="molecule type" value="Genomic_DNA"/>
</dbReference>